<dbReference type="GO" id="GO:0050853">
    <property type="term" value="P:B cell receptor signaling pathway"/>
    <property type="evidence" value="ECO:0007669"/>
    <property type="project" value="TreeGrafter"/>
</dbReference>
<evidence type="ECO:0000256" key="2">
    <source>
        <dbReference type="SAM" id="MobiDB-lite"/>
    </source>
</evidence>
<evidence type="ECO:0000256" key="4">
    <source>
        <dbReference type="SAM" id="SignalP"/>
    </source>
</evidence>
<reference evidence="6" key="1">
    <citation type="submission" date="2021-01" db="EMBL/GenBank/DDBJ databases">
        <authorList>
            <person name="Zahm M."/>
            <person name="Roques C."/>
            <person name="Cabau C."/>
            <person name="Klopp C."/>
            <person name="Donnadieu C."/>
            <person name="Jouanno E."/>
            <person name="Lampietro C."/>
            <person name="Louis A."/>
            <person name="Herpin A."/>
            <person name="Echchiki A."/>
            <person name="Berthelot C."/>
            <person name="Parey E."/>
            <person name="Roest-Crollius H."/>
            <person name="Braasch I."/>
            <person name="Postlethwait J."/>
            <person name="Bobe J."/>
            <person name="Montfort J."/>
            <person name="Bouchez O."/>
            <person name="Begum T."/>
            <person name="Mejri S."/>
            <person name="Adams A."/>
            <person name="Chen W.-J."/>
            <person name="Guiguen Y."/>
        </authorList>
    </citation>
    <scope>NUCLEOTIDE SEQUENCE</scope>
    <source>
        <tissue evidence="6">Blood</tissue>
    </source>
</reference>
<dbReference type="SMART" id="SM00409">
    <property type="entry name" value="IG"/>
    <property type="match status" value="1"/>
</dbReference>
<feature type="compositionally biased region" description="Basic and acidic residues" evidence="2">
    <location>
        <begin position="199"/>
        <end position="226"/>
    </location>
</feature>
<dbReference type="GO" id="GO:0030183">
    <property type="term" value="P:B cell differentiation"/>
    <property type="evidence" value="ECO:0007669"/>
    <property type="project" value="TreeGrafter"/>
</dbReference>
<evidence type="ECO:0000259" key="5">
    <source>
        <dbReference type="PROSITE" id="PS50835"/>
    </source>
</evidence>
<feature type="signal peptide" evidence="4">
    <location>
        <begin position="1"/>
        <end position="20"/>
    </location>
</feature>
<dbReference type="InterPro" id="IPR007110">
    <property type="entry name" value="Ig-like_dom"/>
</dbReference>
<dbReference type="InterPro" id="IPR003599">
    <property type="entry name" value="Ig_sub"/>
</dbReference>
<feature type="domain" description="Ig-like" evidence="5">
    <location>
        <begin position="11"/>
        <end position="115"/>
    </location>
</feature>
<evidence type="ECO:0000256" key="1">
    <source>
        <dbReference type="ARBA" id="ARBA00023319"/>
    </source>
</evidence>
<dbReference type="AlphaFoldDB" id="A0A8T3CL41"/>
<feature type="region of interest" description="Disordered" evidence="2">
    <location>
        <begin position="175"/>
        <end position="226"/>
    </location>
</feature>
<keyword evidence="1" id="KW-0393">Immunoglobulin domain</keyword>
<dbReference type="InterPro" id="IPR013783">
    <property type="entry name" value="Ig-like_fold"/>
</dbReference>
<sequence>MSTQIFVVFMPFWIITSVVTVTVVGGDTCNISQSPAELTVEVGANIQLLCTWISDYRVGTIRILWSKDGERKLSTRENASKPVMNGTFSFNITSLKANDSGLYGCEVTVEIPTLASCYGTGTNLTVKDSPKETKPFPQYLLIVAICGGSLILLTITLSASLCKFFRRRQWEDHTYSNTSGVGRKQNLRGADGQSEEKEDQNKNINDEKNETEVKANDKSLADDGRPFQVNREDIVEARKNLKTKRAYFFRRGEKSNANTDGHFKRKRSLHLYINSRDLKKQAQIKKAPGGDPAQGKTKHTCVHQKRQQRARVGQPRAKDLYENI</sequence>
<feature type="region of interest" description="Disordered" evidence="2">
    <location>
        <begin position="284"/>
        <end position="324"/>
    </location>
</feature>
<dbReference type="EMBL" id="JAERUA010000023">
    <property type="protein sequence ID" value="KAI1883834.1"/>
    <property type="molecule type" value="Genomic_DNA"/>
</dbReference>
<dbReference type="PANTHER" id="PTHR14334:SF3">
    <property type="entry name" value="TRANSMEMBRANE AND IMMUNOGLOBULIN DOMAIN CONTAINING 2"/>
    <property type="match status" value="1"/>
</dbReference>
<dbReference type="Proteomes" id="UP000829720">
    <property type="component" value="Unassembled WGS sequence"/>
</dbReference>
<dbReference type="Gene3D" id="2.60.40.10">
    <property type="entry name" value="Immunoglobulins"/>
    <property type="match status" value="1"/>
</dbReference>
<keyword evidence="7" id="KW-1185">Reference proteome</keyword>
<protein>
    <recommendedName>
        <fullName evidence="5">Ig-like domain-containing protein</fullName>
    </recommendedName>
</protein>
<dbReference type="Pfam" id="PF13927">
    <property type="entry name" value="Ig_3"/>
    <property type="match status" value="1"/>
</dbReference>
<feature type="compositionally biased region" description="Basic residues" evidence="2">
    <location>
        <begin position="296"/>
        <end position="309"/>
    </location>
</feature>
<dbReference type="InterPro" id="IPR036179">
    <property type="entry name" value="Ig-like_dom_sf"/>
</dbReference>
<dbReference type="GO" id="GO:0009897">
    <property type="term" value="C:external side of plasma membrane"/>
    <property type="evidence" value="ECO:0007669"/>
    <property type="project" value="TreeGrafter"/>
</dbReference>
<dbReference type="PANTHER" id="PTHR14334">
    <property type="entry name" value="B-CELL ANTIGEN RECEPTOR COMPLEX-ASSOCIATED PROTEIN"/>
    <property type="match status" value="1"/>
</dbReference>
<feature type="chain" id="PRO_5035795369" description="Ig-like domain-containing protein" evidence="4">
    <location>
        <begin position="21"/>
        <end position="324"/>
    </location>
</feature>
<accession>A0A8T3CL41</accession>
<dbReference type="OrthoDB" id="10012075at2759"/>
<evidence type="ECO:0000313" key="6">
    <source>
        <dbReference type="EMBL" id="KAI1883834.1"/>
    </source>
</evidence>
<organism evidence="6 7">
    <name type="scientific">Albula goreensis</name>
    <dbReference type="NCBI Taxonomy" id="1534307"/>
    <lineage>
        <taxon>Eukaryota</taxon>
        <taxon>Metazoa</taxon>
        <taxon>Chordata</taxon>
        <taxon>Craniata</taxon>
        <taxon>Vertebrata</taxon>
        <taxon>Euteleostomi</taxon>
        <taxon>Actinopterygii</taxon>
        <taxon>Neopterygii</taxon>
        <taxon>Teleostei</taxon>
        <taxon>Albuliformes</taxon>
        <taxon>Albulidae</taxon>
        <taxon>Albula</taxon>
    </lineage>
</organism>
<name>A0A8T3CL41_9TELE</name>
<keyword evidence="4" id="KW-0732">Signal</keyword>
<keyword evidence="3" id="KW-0812">Transmembrane</keyword>
<dbReference type="SUPFAM" id="SSF48726">
    <property type="entry name" value="Immunoglobulin"/>
    <property type="match status" value="1"/>
</dbReference>
<comment type="caution">
    <text evidence="6">The sequence shown here is derived from an EMBL/GenBank/DDBJ whole genome shotgun (WGS) entry which is preliminary data.</text>
</comment>
<keyword evidence="3" id="KW-1133">Transmembrane helix</keyword>
<keyword evidence="3" id="KW-0472">Membrane</keyword>
<dbReference type="PROSITE" id="PS50835">
    <property type="entry name" value="IG_LIKE"/>
    <property type="match status" value="1"/>
</dbReference>
<gene>
    <name evidence="6" type="ORF">AGOR_G00236080</name>
</gene>
<feature type="transmembrane region" description="Helical" evidence="3">
    <location>
        <begin position="139"/>
        <end position="161"/>
    </location>
</feature>
<evidence type="ECO:0000256" key="3">
    <source>
        <dbReference type="SAM" id="Phobius"/>
    </source>
</evidence>
<dbReference type="GO" id="GO:0019815">
    <property type="term" value="C:B cell receptor complex"/>
    <property type="evidence" value="ECO:0007669"/>
    <property type="project" value="TreeGrafter"/>
</dbReference>
<proteinExistence type="predicted"/>
<evidence type="ECO:0000313" key="7">
    <source>
        <dbReference type="Proteomes" id="UP000829720"/>
    </source>
</evidence>